<dbReference type="SUPFAM" id="SSF46894">
    <property type="entry name" value="C-terminal effector domain of the bipartite response regulators"/>
    <property type="match status" value="1"/>
</dbReference>
<evidence type="ECO:0000259" key="5">
    <source>
        <dbReference type="PROSITE" id="PS50110"/>
    </source>
</evidence>
<dbReference type="GO" id="GO:0006355">
    <property type="term" value="P:regulation of DNA-templated transcription"/>
    <property type="evidence" value="ECO:0007669"/>
    <property type="project" value="InterPro"/>
</dbReference>
<dbReference type="RefSeq" id="WP_175115305.1">
    <property type="nucleotide sequence ID" value="NZ_CADIKF010000089.1"/>
</dbReference>
<reference evidence="6 7" key="1">
    <citation type="submission" date="2020-04" db="EMBL/GenBank/DDBJ databases">
        <authorList>
            <person name="De Canck E."/>
        </authorList>
    </citation>
    <scope>NUCLEOTIDE SEQUENCE [LARGE SCALE GENOMIC DNA]</scope>
    <source>
        <strain evidence="6 7">LMG 29739</strain>
    </source>
</reference>
<evidence type="ECO:0000259" key="4">
    <source>
        <dbReference type="PROSITE" id="PS50043"/>
    </source>
</evidence>
<dbReference type="SUPFAM" id="SSF52172">
    <property type="entry name" value="CheY-like"/>
    <property type="match status" value="1"/>
</dbReference>
<dbReference type="Pfam" id="PF00196">
    <property type="entry name" value="GerE"/>
    <property type="match status" value="1"/>
</dbReference>
<accession>A0A6J5F2W0</accession>
<organism evidence="6 7">
    <name type="scientific">Paraburkholderia solisilvae</name>
    <dbReference type="NCBI Taxonomy" id="624376"/>
    <lineage>
        <taxon>Bacteria</taxon>
        <taxon>Pseudomonadati</taxon>
        <taxon>Pseudomonadota</taxon>
        <taxon>Betaproteobacteria</taxon>
        <taxon>Burkholderiales</taxon>
        <taxon>Burkholderiaceae</taxon>
        <taxon>Paraburkholderia</taxon>
    </lineage>
</organism>
<gene>
    <name evidence="6" type="ORF">LMG29739_06183</name>
</gene>
<dbReference type="InterPro" id="IPR000792">
    <property type="entry name" value="Tscrpt_reg_LuxR_C"/>
</dbReference>
<dbReference type="PRINTS" id="PR00038">
    <property type="entry name" value="HTHLUXR"/>
</dbReference>
<protein>
    <submittedName>
        <fullName evidence="6">Transcriptional regulator</fullName>
    </submittedName>
</protein>
<dbReference type="PANTHER" id="PTHR45566">
    <property type="entry name" value="HTH-TYPE TRANSCRIPTIONAL REGULATOR YHJB-RELATED"/>
    <property type="match status" value="1"/>
</dbReference>
<dbReference type="CDD" id="cd17535">
    <property type="entry name" value="REC_NarL-like"/>
    <property type="match status" value="1"/>
</dbReference>
<keyword evidence="7" id="KW-1185">Reference proteome</keyword>
<dbReference type="AlphaFoldDB" id="A0A6J5F2W0"/>
<sequence>MTTVMIVDDHPALRLVIRTHLAQVSNIGDIVEADNGQEAVEMTRQHLPDLAILDLDIPRINGLDVIPRLRLAHPDIRVMILSGHDTSTFVQRAVRAGAQGFVSKTQDIREIVRGVEAILSGYSVFPMTSGTIVAPIVGEISERDRLDLLSDKELVVLQMLAKGMSNKTIGEALFISDKTVSTYKTRLREKLGVSSLAGMIEFATYHKLID</sequence>
<dbReference type="GO" id="GO:0000160">
    <property type="term" value="P:phosphorelay signal transduction system"/>
    <property type="evidence" value="ECO:0007669"/>
    <property type="project" value="InterPro"/>
</dbReference>
<evidence type="ECO:0000256" key="1">
    <source>
        <dbReference type="ARBA" id="ARBA00022553"/>
    </source>
</evidence>
<dbReference type="SMART" id="SM00421">
    <property type="entry name" value="HTH_LUXR"/>
    <property type="match status" value="1"/>
</dbReference>
<evidence type="ECO:0000256" key="3">
    <source>
        <dbReference type="PROSITE-ProRule" id="PRU00169"/>
    </source>
</evidence>
<keyword evidence="1 3" id="KW-0597">Phosphoprotein</keyword>
<evidence type="ECO:0000313" key="6">
    <source>
        <dbReference type="EMBL" id="CAB3772041.1"/>
    </source>
</evidence>
<dbReference type="PROSITE" id="PS50110">
    <property type="entry name" value="RESPONSE_REGULATORY"/>
    <property type="match status" value="1"/>
</dbReference>
<proteinExistence type="predicted"/>
<evidence type="ECO:0000313" key="7">
    <source>
        <dbReference type="Proteomes" id="UP000494329"/>
    </source>
</evidence>
<dbReference type="InterPro" id="IPR011006">
    <property type="entry name" value="CheY-like_superfamily"/>
</dbReference>
<dbReference type="EMBL" id="CADIKF010000089">
    <property type="protein sequence ID" value="CAB3772041.1"/>
    <property type="molecule type" value="Genomic_DNA"/>
</dbReference>
<dbReference type="Proteomes" id="UP000494329">
    <property type="component" value="Unassembled WGS sequence"/>
</dbReference>
<feature type="modified residue" description="4-aspartylphosphate" evidence="3">
    <location>
        <position position="54"/>
    </location>
</feature>
<dbReference type="Pfam" id="PF00072">
    <property type="entry name" value="Response_reg"/>
    <property type="match status" value="1"/>
</dbReference>
<dbReference type="PANTHER" id="PTHR45566:SF2">
    <property type="entry name" value="NARL SUBFAMILY"/>
    <property type="match status" value="1"/>
</dbReference>
<dbReference type="SMART" id="SM00448">
    <property type="entry name" value="REC"/>
    <property type="match status" value="1"/>
</dbReference>
<dbReference type="InterPro" id="IPR016032">
    <property type="entry name" value="Sig_transdc_resp-reg_C-effctor"/>
</dbReference>
<feature type="domain" description="Response regulatory" evidence="5">
    <location>
        <begin position="3"/>
        <end position="119"/>
    </location>
</feature>
<dbReference type="PROSITE" id="PS00622">
    <property type="entry name" value="HTH_LUXR_1"/>
    <property type="match status" value="1"/>
</dbReference>
<evidence type="ECO:0000256" key="2">
    <source>
        <dbReference type="ARBA" id="ARBA00023125"/>
    </source>
</evidence>
<feature type="domain" description="HTH luxR-type" evidence="4">
    <location>
        <begin position="142"/>
        <end position="207"/>
    </location>
</feature>
<dbReference type="InterPro" id="IPR051015">
    <property type="entry name" value="EvgA-like"/>
</dbReference>
<dbReference type="CDD" id="cd06170">
    <property type="entry name" value="LuxR_C_like"/>
    <property type="match status" value="1"/>
</dbReference>
<dbReference type="Gene3D" id="3.40.50.2300">
    <property type="match status" value="1"/>
</dbReference>
<dbReference type="InterPro" id="IPR058245">
    <property type="entry name" value="NreC/VraR/RcsB-like_REC"/>
</dbReference>
<dbReference type="GO" id="GO:0003677">
    <property type="term" value="F:DNA binding"/>
    <property type="evidence" value="ECO:0007669"/>
    <property type="project" value="UniProtKB-KW"/>
</dbReference>
<name>A0A6J5F2W0_9BURK</name>
<dbReference type="PROSITE" id="PS50043">
    <property type="entry name" value="HTH_LUXR_2"/>
    <property type="match status" value="1"/>
</dbReference>
<keyword evidence="2" id="KW-0238">DNA-binding</keyword>
<dbReference type="InterPro" id="IPR001789">
    <property type="entry name" value="Sig_transdc_resp-reg_receiver"/>
</dbReference>